<evidence type="ECO:0000259" key="6">
    <source>
        <dbReference type="Pfam" id="PF02782"/>
    </source>
</evidence>
<evidence type="ECO:0000256" key="1">
    <source>
        <dbReference type="ARBA" id="ARBA00009156"/>
    </source>
</evidence>
<dbReference type="Gene3D" id="3.30.420.40">
    <property type="match status" value="2"/>
</dbReference>
<dbReference type="PANTHER" id="PTHR43095:SF2">
    <property type="entry name" value="GLUCONOKINASE"/>
    <property type="match status" value="1"/>
</dbReference>
<dbReference type="RefSeq" id="WP_156269423.1">
    <property type="nucleotide sequence ID" value="NZ_WOGU01000007.1"/>
</dbReference>
<dbReference type="PANTHER" id="PTHR43095">
    <property type="entry name" value="SUGAR KINASE"/>
    <property type="match status" value="1"/>
</dbReference>
<comment type="caution">
    <text evidence="7">The sequence shown here is derived from an EMBL/GenBank/DDBJ whole genome shotgun (WGS) entry which is preliminary data.</text>
</comment>
<keyword evidence="3 4" id="KW-0418">Kinase</keyword>
<feature type="domain" description="Carbohydrate kinase FGGY N-terminal" evidence="5">
    <location>
        <begin position="13"/>
        <end position="255"/>
    </location>
</feature>
<evidence type="ECO:0000256" key="2">
    <source>
        <dbReference type="ARBA" id="ARBA00022679"/>
    </source>
</evidence>
<comment type="similarity">
    <text evidence="1 4">Belongs to the FGGY kinase family.</text>
</comment>
<dbReference type="InterPro" id="IPR050406">
    <property type="entry name" value="FGGY_Carb_Kinase"/>
</dbReference>
<dbReference type="InterPro" id="IPR043129">
    <property type="entry name" value="ATPase_NBD"/>
</dbReference>
<dbReference type="Proteomes" id="UP000436989">
    <property type="component" value="Unassembled WGS sequence"/>
</dbReference>
<dbReference type="PROSITE" id="PS00445">
    <property type="entry name" value="FGGY_KINASES_2"/>
    <property type="match status" value="1"/>
</dbReference>
<keyword evidence="2 4" id="KW-0808">Transferase</keyword>
<evidence type="ECO:0000259" key="5">
    <source>
        <dbReference type="Pfam" id="PF00370"/>
    </source>
</evidence>
<dbReference type="InterPro" id="IPR018485">
    <property type="entry name" value="FGGY_C"/>
</dbReference>
<dbReference type="InterPro" id="IPR000577">
    <property type="entry name" value="Carb_kinase_FGGY"/>
</dbReference>
<evidence type="ECO:0000256" key="3">
    <source>
        <dbReference type="ARBA" id="ARBA00022777"/>
    </source>
</evidence>
<dbReference type="PROSITE" id="PS00933">
    <property type="entry name" value="FGGY_KINASES_1"/>
    <property type="match status" value="1"/>
</dbReference>
<keyword evidence="8" id="KW-1185">Reference proteome</keyword>
<feature type="domain" description="Carbohydrate kinase FGGY C-terminal" evidence="6">
    <location>
        <begin position="264"/>
        <end position="452"/>
    </location>
</feature>
<evidence type="ECO:0000256" key="4">
    <source>
        <dbReference type="RuleBase" id="RU003733"/>
    </source>
</evidence>
<dbReference type="CDD" id="cd07770">
    <property type="entry name" value="ASKHA_NBD_FGGY_GntK"/>
    <property type="match status" value="1"/>
</dbReference>
<protein>
    <submittedName>
        <fullName evidence="7">Carbohydrate kinase</fullName>
    </submittedName>
</protein>
<dbReference type="EMBL" id="WOGU01000007">
    <property type="protein sequence ID" value="MUN63521.1"/>
    <property type="molecule type" value="Genomic_DNA"/>
</dbReference>
<organism evidence="7 8">
    <name type="scientific">Kocuria sediminis</name>
    <dbReference type="NCBI Taxonomy" id="1038857"/>
    <lineage>
        <taxon>Bacteria</taxon>
        <taxon>Bacillati</taxon>
        <taxon>Actinomycetota</taxon>
        <taxon>Actinomycetes</taxon>
        <taxon>Micrococcales</taxon>
        <taxon>Micrococcaceae</taxon>
        <taxon>Kocuria</taxon>
    </lineage>
</organism>
<evidence type="ECO:0000313" key="8">
    <source>
        <dbReference type="Proteomes" id="UP000436989"/>
    </source>
</evidence>
<dbReference type="Pfam" id="PF02782">
    <property type="entry name" value="FGGY_C"/>
    <property type="match status" value="1"/>
</dbReference>
<reference evidence="7 8" key="1">
    <citation type="submission" date="2019-12" db="EMBL/GenBank/DDBJ databases">
        <authorList>
            <person name="Shi Y."/>
        </authorList>
    </citation>
    <scope>NUCLEOTIDE SEQUENCE [LARGE SCALE GENOMIC DNA]</scope>
    <source>
        <strain evidence="7 8">JCM 17929</strain>
    </source>
</reference>
<dbReference type="GO" id="GO:0016301">
    <property type="term" value="F:kinase activity"/>
    <property type="evidence" value="ECO:0007669"/>
    <property type="project" value="UniProtKB-KW"/>
</dbReference>
<dbReference type="InterPro" id="IPR018483">
    <property type="entry name" value="Carb_kinase_FGGY_CS"/>
</dbReference>
<dbReference type="AlphaFoldDB" id="A0A6N8GK90"/>
<dbReference type="GO" id="GO:0005975">
    <property type="term" value="P:carbohydrate metabolic process"/>
    <property type="evidence" value="ECO:0007669"/>
    <property type="project" value="InterPro"/>
</dbReference>
<proteinExistence type="inferred from homology"/>
<dbReference type="PIRSF" id="PIRSF000538">
    <property type="entry name" value="GlpK"/>
    <property type="match status" value="1"/>
</dbReference>
<dbReference type="GO" id="GO:0016773">
    <property type="term" value="F:phosphotransferase activity, alcohol group as acceptor"/>
    <property type="evidence" value="ECO:0007669"/>
    <property type="project" value="InterPro"/>
</dbReference>
<gene>
    <name evidence="7" type="ORF">GMA12_10260</name>
</gene>
<accession>A0A6N8GK90</accession>
<evidence type="ECO:0000313" key="7">
    <source>
        <dbReference type="EMBL" id="MUN63521.1"/>
    </source>
</evidence>
<dbReference type="SUPFAM" id="SSF53067">
    <property type="entry name" value="Actin-like ATPase domain"/>
    <property type="match status" value="2"/>
</dbReference>
<dbReference type="Pfam" id="PF00370">
    <property type="entry name" value="FGGY_N"/>
    <property type="match status" value="1"/>
</dbReference>
<name>A0A6N8GK90_9MICC</name>
<dbReference type="InterPro" id="IPR018484">
    <property type="entry name" value="FGGY_N"/>
</dbReference>
<sequence length="515" mass="53239">MTGPHADPAAGPVVLGVDIGTTSTKTVAFAVGGEQLASASAGYPLEEPHGGHAVQDPQLILRAVLDTVRAVVEEVGAERVAGLSFSSAMHGLLGLSPEGEPLTPLVTWADTRASAQAERLRAGVGGLALHRRTGTPVHPMSPLPKLVWFHEQEPKLCERVAFWAGIKEFVLLRLCNALVVDHSVASATGLMNIHELAWDDEALALAGILPEQLPELVPTTTVLPGLTDGAARATGLPASTPVVVGASDGPLANLGLGAVRPGVAACSIGTSGALRVVVDRPVVDPLGRVFCYALTPGRWVVGGAINNGGVVLGWAGDALAPDLGEDSQEALCALAESVPAGSGGLLMLPYLLSERAPHWSSLPRGAYVGLTRAHGRAHLVRAALEGVCQQLGLVLQSMRSAGLAVEQVRATGGFARSPLWRQMLADVLGTDISFASGHEGSGFGAALLGMQALGLIESIDVAADLVEVDSTLRPDPADAAVHASLQPVFEQLYEALVPTFTSLRRLAPALPLERD</sequence>